<feature type="modified residue" description="4-aspartylphosphate" evidence="2">
    <location>
        <position position="57"/>
    </location>
</feature>
<sequence>MPPAAAIVLVVEDETLLRMHSVDFIEAAGYRVLEAADTDTAIAVLEANPAIRVVLTDVDLPGSMDGLKLAAAIRRRWPPIELIVTSGAVTPQPGDLPERSIFVPKPVDPRRVLSAIDGFIGLD</sequence>
<evidence type="ECO:0000313" key="4">
    <source>
        <dbReference type="EMBL" id="NVN30232.1"/>
    </source>
</evidence>
<dbReference type="Gene3D" id="3.40.50.2300">
    <property type="match status" value="1"/>
</dbReference>
<evidence type="ECO:0000256" key="1">
    <source>
        <dbReference type="ARBA" id="ARBA00022553"/>
    </source>
</evidence>
<dbReference type="Pfam" id="PF00072">
    <property type="entry name" value="Response_reg"/>
    <property type="match status" value="1"/>
</dbReference>
<dbReference type="SUPFAM" id="SSF52172">
    <property type="entry name" value="CheY-like"/>
    <property type="match status" value="1"/>
</dbReference>
<dbReference type="PANTHER" id="PTHR44591:SF3">
    <property type="entry name" value="RESPONSE REGULATORY DOMAIN-CONTAINING PROTEIN"/>
    <property type="match status" value="1"/>
</dbReference>
<organism evidence="4 5">
    <name type="scientific">Endobacter medicaginis</name>
    <dbReference type="NCBI Taxonomy" id="1181271"/>
    <lineage>
        <taxon>Bacteria</taxon>
        <taxon>Pseudomonadati</taxon>
        <taxon>Pseudomonadota</taxon>
        <taxon>Alphaproteobacteria</taxon>
        <taxon>Acetobacterales</taxon>
        <taxon>Acetobacteraceae</taxon>
        <taxon>Endobacter</taxon>
    </lineage>
</organism>
<keyword evidence="1 2" id="KW-0597">Phosphoprotein</keyword>
<reference evidence="4 5" key="1">
    <citation type="submission" date="2020-06" db="EMBL/GenBank/DDBJ databases">
        <title>Description of novel acetic acid bacteria.</title>
        <authorList>
            <person name="Sombolestani A."/>
        </authorList>
    </citation>
    <scope>NUCLEOTIDE SEQUENCE [LARGE SCALE GENOMIC DNA]</scope>
    <source>
        <strain evidence="4 5">LMG 26838</strain>
    </source>
</reference>
<dbReference type="Proteomes" id="UP000565205">
    <property type="component" value="Unassembled WGS sequence"/>
</dbReference>
<name>A0A850NS68_9PROT</name>
<dbReference type="GO" id="GO:0000160">
    <property type="term" value="P:phosphorelay signal transduction system"/>
    <property type="evidence" value="ECO:0007669"/>
    <property type="project" value="InterPro"/>
</dbReference>
<dbReference type="PANTHER" id="PTHR44591">
    <property type="entry name" value="STRESS RESPONSE REGULATOR PROTEIN 1"/>
    <property type="match status" value="1"/>
</dbReference>
<dbReference type="AlphaFoldDB" id="A0A850NS68"/>
<evidence type="ECO:0000259" key="3">
    <source>
        <dbReference type="PROSITE" id="PS50110"/>
    </source>
</evidence>
<evidence type="ECO:0000256" key="2">
    <source>
        <dbReference type="PROSITE-ProRule" id="PRU00169"/>
    </source>
</evidence>
<gene>
    <name evidence="4" type="ORF">HUK83_07785</name>
</gene>
<dbReference type="SMART" id="SM00448">
    <property type="entry name" value="REC"/>
    <property type="match status" value="1"/>
</dbReference>
<dbReference type="EMBL" id="JABXXQ010000120">
    <property type="protein sequence ID" value="NVN30232.1"/>
    <property type="molecule type" value="Genomic_DNA"/>
</dbReference>
<evidence type="ECO:0000313" key="5">
    <source>
        <dbReference type="Proteomes" id="UP000565205"/>
    </source>
</evidence>
<accession>A0A850NS68</accession>
<dbReference type="InterPro" id="IPR050595">
    <property type="entry name" value="Bact_response_regulator"/>
</dbReference>
<dbReference type="InterPro" id="IPR001789">
    <property type="entry name" value="Sig_transdc_resp-reg_receiver"/>
</dbReference>
<protein>
    <submittedName>
        <fullName evidence="4">Response regulator</fullName>
    </submittedName>
</protein>
<feature type="domain" description="Response regulatory" evidence="3">
    <location>
        <begin position="7"/>
        <end position="120"/>
    </location>
</feature>
<dbReference type="PROSITE" id="PS50110">
    <property type="entry name" value="RESPONSE_REGULATORY"/>
    <property type="match status" value="1"/>
</dbReference>
<comment type="caution">
    <text evidence="4">The sequence shown here is derived from an EMBL/GenBank/DDBJ whole genome shotgun (WGS) entry which is preliminary data.</text>
</comment>
<proteinExistence type="predicted"/>
<dbReference type="InterPro" id="IPR011006">
    <property type="entry name" value="CheY-like_superfamily"/>
</dbReference>